<reference evidence="2" key="1">
    <citation type="journal article" date="2023" name="G3 (Bethesda)">
        <title>Genome assembly and association tests identify interacting loci associated with vigor, precocity, and sex in interspecific pistachio rootstocks.</title>
        <authorList>
            <person name="Palmer W."/>
            <person name="Jacygrad E."/>
            <person name="Sagayaradj S."/>
            <person name="Cavanaugh K."/>
            <person name="Han R."/>
            <person name="Bertier L."/>
            <person name="Beede B."/>
            <person name="Kafkas S."/>
            <person name="Golino D."/>
            <person name="Preece J."/>
            <person name="Michelmore R."/>
        </authorList>
    </citation>
    <scope>NUCLEOTIDE SEQUENCE [LARGE SCALE GENOMIC DNA]</scope>
</reference>
<name>A0ACC0XLM1_9ROSI</name>
<dbReference type="EMBL" id="CM047747">
    <property type="protein sequence ID" value="KAJ0018546.1"/>
    <property type="molecule type" value="Genomic_DNA"/>
</dbReference>
<keyword evidence="2" id="KW-1185">Reference proteome</keyword>
<protein>
    <submittedName>
        <fullName evidence="1">Uncharacterized protein</fullName>
    </submittedName>
</protein>
<comment type="caution">
    <text evidence="1">The sequence shown here is derived from an EMBL/GenBank/DDBJ whole genome shotgun (WGS) entry which is preliminary data.</text>
</comment>
<gene>
    <name evidence="1" type="ORF">Pint_11472</name>
</gene>
<organism evidence="1 2">
    <name type="scientific">Pistacia integerrima</name>
    <dbReference type="NCBI Taxonomy" id="434235"/>
    <lineage>
        <taxon>Eukaryota</taxon>
        <taxon>Viridiplantae</taxon>
        <taxon>Streptophyta</taxon>
        <taxon>Embryophyta</taxon>
        <taxon>Tracheophyta</taxon>
        <taxon>Spermatophyta</taxon>
        <taxon>Magnoliopsida</taxon>
        <taxon>eudicotyledons</taxon>
        <taxon>Gunneridae</taxon>
        <taxon>Pentapetalae</taxon>
        <taxon>rosids</taxon>
        <taxon>malvids</taxon>
        <taxon>Sapindales</taxon>
        <taxon>Anacardiaceae</taxon>
        <taxon>Pistacia</taxon>
    </lineage>
</organism>
<sequence length="114" mass="12553">MYTKIPPAFANLTRLTYLNLSNAMFSGPITTQFSNLISLNYSSISLNLSSSLEIQSDAYYSYLEGGSLSLSSLNFIQGLYNLEQLALSGVDMSMASQSTKWANRLSFLSNPWGL</sequence>
<evidence type="ECO:0000313" key="1">
    <source>
        <dbReference type="EMBL" id="KAJ0018546.1"/>
    </source>
</evidence>
<proteinExistence type="predicted"/>
<accession>A0ACC0XLM1</accession>
<evidence type="ECO:0000313" key="2">
    <source>
        <dbReference type="Proteomes" id="UP001163603"/>
    </source>
</evidence>
<dbReference type="Proteomes" id="UP001163603">
    <property type="component" value="Chromosome 12"/>
</dbReference>